<dbReference type="PROSITE" id="PS50110">
    <property type="entry name" value="RESPONSE_REGULATORY"/>
    <property type="match status" value="1"/>
</dbReference>
<evidence type="ECO:0000313" key="15">
    <source>
        <dbReference type="Proteomes" id="UP000535589"/>
    </source>
</evidence>
<accession>A0A7X8YG71</accession>
<dbReference type="GO" id="GO:0005886">
    <property type="term" value="C:plasma membrane"/>
    <property type="evidence" value="ECO:0007669"/>
    <property type="project" value="UniProtKB-SubCell"/>
</dbReference>
<dbReference type="SUPFAM" id="SSF52172">
    <property type="entry name" value="CheY-like"/>
    <property type="match status" value="1"/>
</dbReference>
<keyword evidence="9" id="KW-0472">Membrane</keyword>
<keyword evidence="8" id="KW-0902">Two-component regulatory system</keyword>
<sequence>MTIPPCSRQFSSHDTPVILCAQPQPTNQFLLAYQLSSLGYAYEMLTCGQQVWDKWQTGHYTTLITACQLPNLDPFELTDTIRETEQYFNLIPTRIIATTPSSLAEAHFNCLDVGMDHCVNIPFTAASLRSLLVPCPLASHQRDLDTIHIPSVSSSSDRYYGIDISRLMETLESHDEDLIETVVTLFHHSAKQDIDEIKHAVITMNPTCVQQKAHALNSAALSIGAFQLSGRFKQIEANSDDTQYVKAQLASIEHQLDVLGTELDLLSDTKPT</sequence>
<evidence type="ECO:0000256" key="9">
    <source>
        <dbReference type="ARBA" id="ARBA00023136"/>
    </source>
</evidence>
<evidence type="ECO:0000256" key="7">
    <source>
        <dbReference type="ARBA" id="ARBA00022989"/>
    </source>
</evidence>
<feature type="modified residue" description="Phosphohistidine" evidence="10">
    <location>
        <position position="214"/>
    </location>
</feature>
<comment type="caution">
    <text evidence="14">The sequence shown here is derived from an EMBL/GenBank/DDBJ whole genome shotgun (WGS) entry which is preliminary data.</text>
</comment>
<evidence type="ECO:0000259" key="13">
    <source>
        <dbReference type="PROSITE" id="PS50894"/>
    </source>
</evidence>
<dbReference type="InterPro" id="IPR008207">
    <property type="entry name" value="Sig_transdc_His_kin_Hpt_dom"/>
</dbReference>
<keyword evidence="3 10" id="KW-0597">Phosphoprotein</keyword>
<evidence type="ECO:0000259" key="12">
    <source>
        <dbReference type="PROSITE" id="PS50110"/>
    </source>
</evidence>
<evidence type="ECO:0000256" key="8">
    <source>
        <dbReference type="ARBA" id="ARBA00023012"/>
    </source>
</evidence>
<evidence type="ECO:0000256" key="1">
    <source>
        <dbReference type="ARBA" id="ARBA00004651"/>
    </source>
</evidence>
<dbReference type="GO" id="GO:0000160">
    <property type="term" value="P:phosphorelay signal transduction system"/>
    <property type="evidence" value="ECO:0007669"/>
    <property type="project" value="UniProtKB-KW"/>
</dbReference>
<comment type="caution">
    <text evidence="11">Lacks conserved residue(s) required for the propagation of feature annotation.</text>
</comment>
<evidence type="ECO:0000256" key="5">
    <source>
        <dbReference type="ARBA" id="ARBA00022741"/>
    </source>
</evidence>
<evidence type="ECO:0000313" key="14">
    <source>
        <dbReference type="EMBL" id="NLS12101.1"/>
    </source>
</evidence>
<dbReference type="Gene3D" id="1.20.120.160">
    <property type="entry name" value="HPT domain"/>
    <property type="match status" value="1"/>
</dbReference>
<dbReference type="SUPFAM" id="SSF47226">
    <property type="entry name" value="Histidine-containing phosphotransfer domain, HPT domain"/>
    <property type="match status" value="1"/>
</dbReference>
<reference evidence="14 15" key="1">
    <citation type="submission" date="2020-04" db="EMBL/GenBank/DDBJ databases">
        <title>Vibrio sp. SM6, a novel species isolated from seawater.</title>
        <authorList>
            <person name="Wang X."/>
        </authorList>
    </citation>
    <scope>NUCLEOTIDE SEQUENCE [LARGE SCALE GENOMIC DNA]</scope>
    <source>
        <strain evidence="14 15">SM6</strain>
    </source>
</reference>
<evidence type="ECO:0000256" key="2">
    <source>
        <dbReference type="ARBA" id="ARBA00022475"/>
    </source>
</evidence>
<dbReference type="GO" id="GO:0005524">
    <property type="term" value="F:ATP binding"/>
    <property type="evidence" value="ECO:0007669"/>
    <property type="project" value="UniProtKB-KW"/>
</dbReference>
<dbReference type="PANTHER" id="PTHR45339:SF1">
    <property type="entry name" value="HYBRID SIGNAL TRANSDUCTION HISTIDINE KINASE J"/>
    <property type="match status" value="1"/>
</dbReference>
<dbReference type="PROSITE" id="PS50894">
    <property type="entry name" value="HPT"/>
    <property type="match status" value="1"/>
</dbReference>
<dbReference type="InterPro" id="IPR036641">
    <property type="entry name" value="HPT_dom_sf"/>
</dbReference>
<protein>
    <submittedName>
        <fullName evidence="14">Response regulator</fullName>
    </submittedName>
</protein>
<evidence type="ECO:0000256" key="4">
    <source>
        <dbReference type="ARBA" id="ARBA00022692"/>
    </source>
</evidence>
<comment type="subcellular location">
    <subcellularLocation>
        <location evidence="1">Cell membrane</location>
        <topology evidence="1">Multi-pass membrane protein</topology>
    </subcellularLocation>
</comment>
<evidence type="ECO:0000256" key="10">
    <source>
        <dbReference type="PROSITE-ProRule" id="PRU00110"/>
    </source>
</evidence>
<gene>
    <name evidence="14" type="ORF">HGP28_04235</name>
</gene>
<dbReference type="EMBL" id="JABAIK010000003">
    <property type="protein sequence ID" value="NLS12101.1"/>
    <property type="molecule type" value="Genomic_DNA"/>
</dbReference>
<keyword evidence="15" id="KW-1185">Reference proteome</keyword>
<feature type="domain" description="Response regulatory" evidence="12">
    <location>
        <begin position="17"/>
        <end position="136"/>
    </location>
</feature>
<dbReference type="Pfam" id="PF00072">
    <property type="entry name" value="Response_reg"/>
    <property type="match status" value="1"/>
</dbReference>
<proteinExistence type="predicted"/>
<dbReference type="CDD" id="cd17546">
    <property type="entry name" value="REC_hyHK_CKI1_RcsC-like"/>
    <property type="match status" value="1"/>
</dbReference>
<evidence type="ECO:0000256" key="11">
    <source>
        <dbReference type="PROSITE-ProRule" id="PRU00169"/>
    </source>
</evidence>
<keyword evidence="2" id="KW-1003">Cell membrane</keyword>
<dbReference type="RefSeq" id="WP_168835207.1">
    <property type="nucleotide sequence ID" value="NZ_JABAIK010000003.1"/>
</dbReference>
<name>A0A7X8YG71_9VIBR</name>
<organism evidence="14 15">
    <name type="scientific">Vibrio agarilyticus</name>
    <dbReference type="NCBI Taxonomy" id="2726741"/>
    <lineage>
        <taxon>Bacteria</taxon>
        <taxon>Pseudomonadati</taxon>
        <taxon>Pseudomonadota</taxon>
        <taxon>Gammaproteobacteria</taxon>
        <taxon>Vibrionales</taxon>
        <taxon>Vibrionaceae</taxon>
        <taxon>Vibrio</taxon>
    </lineage>
</organism>
<dbReference type="InterPro" id="IPR011006">
    <property type="entry name" value="CheY-like_superfamily"/>
</dbReference>
<dbReference type="Proteomes" id="UP000535589">
    <property type="component" value="Unassembled WGS sequence"/>
</dbReference>
<dbReference type="AlphaFoldDB" id="A0A7X8YG71"/>
<dbReference type="SMART" id="SM00448">
    <property type="entry name" value="REC"/>
    <property type="match status" value="1"/>
</dbReference>
<keyword evidence="7" id="KW-1133">Transmembrane helix</keyword>
<dbReference type="Gene3D" id="3.40.50.2300">
    <property type="match status" value="1"/>
</dbReference>
<evidence type="ECO:0000256" key="3">
    <source>
        <dbReference type="ARBA" id="ARBA00022553"/>
    </source>
</evidence>
<dbReference type="InterPro" id="IPR001789">
    <property type="entry name" value="Sig_transdc_resp-reg_receiver"/>
</dbReference>
<dbReference type="GO" id="GO:0004672">
    <property type="term" value="F:protein kinase activity"/>
    <property type="evidence" value="ECO:0007669"/>
    <property type="project" value="UniProtKB-ARBA"/>
</dbReference>
<keyword evidence="5" id="KW-0547">Nucleotide-binding</keyword>
<feature type="domain" description="HPt" evidence="13">
    <location>
        <begin position="175"/>
        <end position="272"/>
    </location>
</feature>
<keyword evidence="4" id="KW-0812">Transmembrane</keyword>
<dbReference type="PANTHER" id="PTHR45339">
    <property type="entry name" value="HYBRID SIGNAL TRANSDUCTION HISTIDINE KINASE J"/>
    <property type="match status" value="1"/>
</dbReference>
<keyword evidence="6" id="KW-0067">ATP-binding</keyword>
<evidence type="ECO:0000256" key="6">
    <source>
        <dbReference type="ARBA" id="ARBA00022840"/>
    </source>
</evidence>